<sequence>MATVTRVPDGEHIVGVAETSTLSRSTISKYLNMIDMEIEKDTVAWVAGMQRSGMPTKREAIIAKANQVLAKLPQPHPDQLVSAQCNKVDKDAIDLFFNQLLCAVVTNKSKSRKVVAVRGSPNVWKEESKTAYHLTIIAAVAATGKAMPPAFLLPGVSVDRTILDKCPMKCAFGTSAPKGFVNGTAYDD</sequence>
<gene>
    <name evidence="1" type="ORF">ACHHYP_16755</name>
</gene>
<evidence type="ECO:0000313" key="2">
    <source>
        <dbReference type="Proteomes" id="UP000243579"/>
    </source>
</evidence>
<protein>
    <submittedName>
        <fullName evidence="1">Uncharacterized protein</fullName>
    </submittedName>
</protein>
<organism evidence="1 2">
    <name type="scientific">Achlya hypogyna</name>
    <name type="common">Oomycete</name>
    <name type="synonym">Protoachlya hypogyna</name>
    <dbReference type="NCBI Taxonomy" id="1202772"/>
    <lineage>
        <taxon>Eukaryota</taxon>
        <taxon>Sar</taxon>
        <taxon>Stramenopiles</taxon>
        <taxon>Oomycota</taxon>
        <taxon>Saprolegniomycetes</taxon>
        <taxon>Saprolegniales</taxon>
        <taxon>Achlyaceae</taxon>
        <taxon>Achlya</taxon>
    </lineage>
</organism>
<name>A0A1V9Y5W4_ACHHY</name>
<keyword evidence="2" id="KW-1185">Reference proteome</keyword>
<evidence type="ECO:0000313" key="1">
    <source>
        <dbReference type="EMBL" id="OQR81104.1"/>
    </source>
</evidence>
<dbReference type="Proteomes" id="UP000243579">
    <property type="component" value="Unassembled WGS sequence"/>
</dbReference>
<reference evidence="1 2" key="1">
    <citation type="journal article" date="2014" name="Genome Biol. Evol.">
        <title>The secreted proteins of Achlya hypogyna and Thraustotheca clavata identify the ancestral oomycete secretome and reveal gene acquisitions by horizontal gene transfer.</title>
        <authorList>
            <person name="Misner I."/>
            <person name="Blouin N."/>
            <person name="Leonard G."/>
            <person name="Richards T.A."/>
            <person name="Lane C.E."/>
        </authorList>
    </citation>
    <scope>NUCLEOTIDE SEQUENCE [LARGE SCALE GENOMIC DNA]</scope>
    <source>
        <strain evidence="1 2">ATCC 48635</strain>
    </source>
</reference>
<proteinExistence type="predicted"/>
<dbReference type="EMBL" id="JNBR01002833">
    <property type="protein sequence ID" value="OQR81104.1"/>
    <property type="molecule type" value="Genomic_DNA"/>
</dbReference>
<accession>A0A1V9Y5W4</accession>
<dbReference type="OrthoDB" id="122614at2759"/>
<dbReference type="AlphaFoldDB" id="A0A1V9Y5W4"/>
<comment type="caution">
    <text evidence="1">The sequence shown here is derived from an EMBL/GenBank/DDBJ whole genome shotgun (WGS) entry which is preliminary data.</text>
</comment>